<dbReference type="GO" id="GO:0033539">
    <property type="term" value="P:fatty acid beta-oxidation using acyl-CoA dehydrogenase"/>
    <property type="evidence" value="ECO:0007669"/>
    <property type="project" value="TreeGrafter"/>
</dbReference>
<dbReference type="VEuPathDB" id="FungiDB:A1Q1_06533"/>
<dbReference type="InterPro" id="IPR013786">
    <property type="entry name" value="AcylCoA_DH/ox_N"/>
</dbReference>
<evidence type="ECO:0000259" key="10">
    <source>
        <dbReference type="Pfam" id="PF02771"/>
    </source>
</evidence>
<keyword evidence="5 7" id="KW-0274">FAD</keyword>
<comment type="similarity">
    <text evidence="2 7">Belongs to the acyl-CoA dehydrogenase family.</text>
</comment>
<dbReference type="InterPro" id="IPR009075">
    <property type="entry name" value="AcylCo_DH/oxidase_C"/>
</dbReference>
<dbReference type="AlphaFoldDB" id="J4U5A8"/>
<dbReference type="RefSeq" id="XP_014177122.1">
    <property type="nucleotide sequence ID" value="XM_014321647.1"/>
</dbReference>
<dbReference type="GO" id="GO:0050660">
    <property type="term" value="F:flavin adenine dinucleotide binding"/>
    <property type="evidence" value="ECO:0007669"/>
    <property type="project" value="InterPro"/>
</dbReference>
<feature type="domain" description="Acyl-CoA dehydrogenase/oxidase N-terminal" evidence="10">
    <location>
        <begin position="76"/>
        <end position="135"/>
    </location>
</feature>
<keyword evidence="6 7" id="KW-0560">Oxidoreductase</keyword>
<dbReference type="EMBL" id="ALBS01000334">
    <property type="protein sequence ID" value="EJT45125.1"/>
    <property type="molecule type" value="Genomic_DNA"/>
</dbReference>
<dbReference type="OrthoDB" id="434771at2759"/>
<organism evidence="11 12">
    <name type="scientific">Trichosporon asahii var. asahii (strain ATCC 90039 / CBS 2479 / JCM 2466 / KCTC 7840 / NBRC 103889/ NCYC 2677 / UAMH 7654)</name>
    <name type="common">Yeast</name>
    <dbReference type="NCBI Taxonomy" id="1186058"/>
    <lineage>
        <taxon>Eukaryota</taxon>
        <taxon>Fungi</taxon>
        <taxon>Dikarya</taxon>
        <taxon>Basidiomycota</taxon>
        <taxon>Agaricomycotina</taxon>
        <taxon>Tremellomycetes</taxon>
        <taxon>Trichosporonales</taxon>
        <taxon>Trichosporonaceae</taxon>
        <taxon>Trichosporon</taxon>
    </lineage>
</organism>
<dbReference type="GeneID" id="25990045"/>
<comment type="subunit">
    <text evidence="3">Homodimer.</text>
</comment>
<evidence type="ECO:0000256" key="1">
    <source>
        <dbReference type="ARBA" id="ARBA00001974"/>
    </source>
</evidence>
<evidence type="ECO:0000256" key="5">
    <source>
        <dbReference type="ARBA" id="ARBA00022827"/>
    </source>
</evidence>
<evidence type="ECO:0000256" key="2">
    <source>
        <dbReference type="ARBA" id="ARBA00009347"/>
    </source>
</evidence>
<dbReference type="Pfam" id="PF02771">
    <property type="entry name" value="Acyl-CoA_dh_N"/>
    <property type="match status" value="1"/>
</dbReference>
<proteinExistence type="inferred from homology"/>
<dbReference type="GO" id="GO:0005737">
    <property type="term" value="C:cytoplasm"/>
    <property type="evidence" value="ECO:0007669"/>
    <property type="project" value="TreeGrafter"/>
</dbReference>
<dbReference type="HOGENOM" id="CLU_018204_1_2_1"/>
<dbReference type="Pfam" id="PF00441">
    <property type="entry name" value="Acyl-CoA_dh_1"/>
    <property type="match status" value="1"/>
</dbReference>
<dbReference type="GO" id="GO:0003995">
    <property type="term" value="F:acyl-CoA dehydrogenase activity"/>
    <property type="evidence" value="ECO:0007669"/>
    <property type="project" value="TreeGrafter"/>
</dbReference>
<dbReference type="KEGG" id="tasa:A1Q1_06533"/>
<evidence type="ECO:0000259" key="8">
    <source>
        <dbReference type="Pfam" id="PF00441"/>
    </source>
</evidence>
<dbReference type="Pfam" id="PF02770">
    <property type="entry name" value="Acyl-CoA_dh_M"/>
    <property type="match status" value="1"/>
</dbReference>
<reference evidence="11 12" key="1">
    <citation type="journal article" date="2012" name="Eukaryot. Cell">
        <title>Draft genome sequence of CBS 2479, the standard type strain of Trichosporon asahii.</title>
        <authorList>
            <person name="Yang R.Y."/>
            <person name="Li H.T."/>
            <person name="Zhu H."/>
            <person name="Zhou G.P."/>
            <person name="Wang M."/>
            <person name="Wang L."/>
        </authorList>
    </citation>
    <scope>NUCLEOTIDE SEQUENCE [LARGE SCALE GENOMIC DNA]</scope>
    <source>
        <strain evidence="12">ATCC 90039 / CBS 2479 / JCM 2466 / KCTC 7840 / NCYC 2677 / UAMH 7654</strain>
    </source>
</reference>
<comment type="cofactor">
    <cofactor evidence="1 7">
        <name>FAD</name>
        <dbReference type="ChEBI" id="CHEBI:57692"/>
    </cofactor>
</comment>
<evidence type="ECO:0000256" key="3">
    <source>
        <dbReference type="ARBA" id="ARBA00011738"/>
    </source>
</evidence>
<evidence type="ECO:0000256" key="4">
    <source>
        <dbReference type="ARBA" id="ARBA00022630"/>
    </source>
</evidence>
<evidence type="ECO:0000256" key="6">
    <source>
        <dbReference type="ARBA" id="ARBA00023002"/>
    </source>
</evidence>
<comment type="caution">
    <text evidence="11">The sequence shown here is derived from an EMBL/GenBank/DDBJ whole genome shotgun (WGS) entry which is preliminary data.</text>
</comment>
<name>J4U5A8_TRIAS</name>
<evidence type="ECO:0000313" key="12">
    <source>
        <dbReference type="Proteomes" id="UP000002748"/>
    </source>
</evidence>
<evidence type="ECO:0000256" key="7">
    <source>
        <dbReference type="RuleBase" id="RU362125"/>
    </source>
</evidence>
<protein>
    <submittedName>
        <fullName evidence="11">Acyl-CoA dehydrogenase</fullName>
    </submittedName>
</protein>
<sequence length="439" mass="48355">MSVDPRLFQYIAPSAWALDDVMPAEPIFHQQLSTDPAKRWKSIPPVLETLKEKAKKVGLWNLWLSGGEFQHLAQGSGKGLTNLEYAVLAEISGHSHLCPEAMNCSAPDTGNMEVIARFGTDAQKDKYLKRLVNGEIRSAFAMTEYGIASSDASNLRNTTVTKRADGKLVLKGHKWWISGAGDPRCSVHVVVAVTDPKNPDKYKRHTIFLVDPKTPGVEIVRPMQVFGYDDAPEGHMEVVYNNVILDPSETCGGEKMIGRGFEILQARLGPGRLHHCMRTIGVATRALDLLLLRVCNPARKTFGKELREHGTILADIARSRADIDQARLLTLAAAKAVDQRKAKGALKEIGLAKFTVPTVALQVIDRAMQVHGAEGISQDKPLAKMYAGVRTLRYADGPDEVHLQQQGKVEIKERLAYLQDREARVRKAEAALGGRGHKL</sequence>
<accession>J4U5A8</accession>
<dbReference type="InterPro" id="IPR046373">
    <property type="entry name" value="Acyl-CoA_Oxase/DH_mid-dom_sf"/>
</dbReference>
<feature type="domain" description="Acyl-CoA oxidase/dehydrogenase middle" evidence="9">
    <location>
        <begin position="139"/>
        <end position="237"/>
    </location>
</feature>
<dbReference type="Gene3D" id="1.20.140.10">
    <property type="entry name" value="Butyryl-CoA Dehydrogenase, subunit A, domain 3"/>
    <property type="match status" value="1"/>
</dbReference>
<dbReference type="Proteomes" id="UP000002748">
    <property type="component" value="Unassembled WGS sequence"/>
</dbReference>
<dbReference type="InterPro" id="IPR009100">
    <property type="entry name" value="AcylCoA_DH/oxidase_NM_dom_sf"/>
</dbReference>
<gene>
    <name evidence="11" type="ORF">A1Q1_06533</name>
</gene>
<feature type="domain" description="Acyl-CoA dehydrogenase/oxidase C-terminal" evidence="8">
    <location>
        <begin position="258"/>
        <end position="405"/>
    </location>
</feature>
<dbReference type="InterPro" id="IPR050741">
    <property type="entry name" value="Acyl-CoA_dehydrogenase"/>
</dbReference>
<dbReference type="InterPro" id="IPR037069">
    <property type="entry name" value="AcylCoA_DH/ox_N_sf"/>
</dbReference>
<dbReference type="InterPro" id="IPR036250">
    <property type="entry name" value="AcylCo_DH-like_C"/>
</dbReference>
<evidence type="ECO:0000313" key="11">
    <source>
        <dbReference type="EMBL" id="EJT45125.1"/>
    </source>
</evidence>
<dbReference type="PANTHER" id="PTHR48083:SF13">
    <property type="entry name" value="ACYL-COA DEHYDROGENASE FAMILY MEMBER 11"/>
    <property type="match status" value="1"/>
</dbReference>
<evidence type="ECO:0000259" key="9">
    <source>
        <dbReference type="Pfam" id="PF02770"/>
    </source>
</evidence>
<dbReference type="PANTHER" id="PTHR48083">
    <property type="entry name" value="MEDIUM-CHAIN SPECIFIC ACYL-COA DEHYDROGENASE, MITOCHONDRIAL-RELATED"/>
    <property type="match status" value="1"/>
</dbReference>
<dbReference type="Gene3D" id="2.40.110.10">
    <property type="entry name" value="Butyryl-CoA Dehydrogenase, subunit A, domain 2"/>
    <property type="match status" value="1"/>
</dbReference>
<dbReference type="InterPro" id="IPR006091">
    <property type="entry name" value="Acyl-CoA_Oxase/DH_mid-dom"/>
</dbReference>
<keyword evidence="4 7" id="KW-0285">Flavoprotein</keyword>
<dbReference type="SUPFAM" id="SSF47203">
    <property type="entry name" value="Acyl-CoA dehydrogenase C-terminal domain-like"/>
    <property type="match status" value="1"/>
</dbReference>
<dbReference type="Gene3D" id="1.10.540.10">
    <property type="entry name" value="Acyl-CoA dehydrogenase/oxidase, N-terminal domain"/>
    <property type="match status" value="1"/>
</dbReference>
<dbReference type="SUPFAM" id="SSF56645">
    <property type="entry name" value="Acyl-CoA dehydrogenase NM domain-like"/>
    <property type="match status" value="1"/>
</dbReference>